<sequence length="164" mass="17860">MDDPYSAASKEVLNMKSPRIKRAVFAFAAFMTLEAACRMVLAATPVEGVVMAGADASVKANMDSHGSQPADVNGGPLTLTLQTPSGGTSRLTYVNEDGWRLEERAVPLKHDEARITPASTERQQEVAKAERPMTVFIDGPSGFTYVWVAEQGWKFVGRLSDRNR</sequence>
<gene>
    <name evidence="1" type="ORF">FSB64_29665</name>
</gene>
<dbReference type="Proteomes" id="UP000821598">
    <property type="component" value="Unassembled WGS sequence"/>
</dbReference>
<accession>A0ABX2NUP1</accession>
<evidence type="ECO:0000313" key="1">
    <source>
        <dbReference type="EMBL" id="NVI07847.1"/>
    </source>
</evidence>
<proteinExistence type="predicted"/>
<evidence type="ECO:0008006" key="3">
    <source>
        <dbReference type="Google" id="ProtNLM"/>
    </source>
</evidence>
<name>A0ABX2NUP1_9BURK</name>
<reference evidence="1 2" key="1">
    <citation type="submission" date="2019-08" db="EMBL/GenBank/DDBJ databases">
        <title>Paraburkholderia simonii sp. nov. and P. youngii sp. nov. Brazilian and Mexican Mimosa-associated rhizobia.</title>
        <authorList>
            <person name="Mavima L."/>
            <person name="Beukes C.W."/>
            <person name="Palmer M."/>
            <person name="De Meyer S.E."/>
            <person name="James E.K."/>
            <person name="Maluk M."/>
            <person name="Avontuur J.R."/>
            <person name="Chan W.Y."/>
            <person name="Venter S.N."/>
            <person name="Steenkamp E.T."/>
        </authorList>
    </citation>
    <scope>NUCLEOTIDE SEQUENCE [LARGE SCALE GENOMIC DNA]</scope>
    <source>
        <strain evidence="1 2">JPY454</strain>
    </source>
</reference>
<organism evidence="1 2">
    <name type="scientific">Paraburkholderia youngii</name>
    <dbReference type="NCBI Taxonomy" id="2782701"/>
    <lineage>
        <taxon>Bacteria</taxon>
        <taxon>Pseudomonadati</taxon>
        <taxon>Pseudomonadota</taxon>
        <taxon>Betaproteobacteria</taxon>
        <taxon>Burkholderiales</taxon>
        <taxon>Burkholderiaceae</taxon>
        <taxon>Paraburkholderia</taxon>
    </lineage>
</organism>
<keyword evidence="2" id="KW-1185">Reference proteome</keyword>
<comment type="caution">
    <text evidence="1">The sequence shown here is derived from an EMBL/GenBank/DDBJ whole genome shotgun (WGS) entry which is preliminary data.</text>
</comment>
<dbReference type="EMBL" id="VOMC01000039">
    <property type="protein sequence ID" value="NVI07847.1"/>
    <property type="molecule type" value="Genomic_DNA"/>
</dbReference>
<protein>
    <recommendedName>
        <fullName evidence="3">DUF2844 domain-containing protein</fullName>
    </recommendedName>
</protein>
<evidence type="ECO:0000313" key="2">
    <source>
        <dbReference type="Proteomes" id="UP000821598"/>
    </source>
</evidence>
<dbReference type="RefSeq" id="WP_254905958.1">
    <property type="nucleotide sequence ID" value="NZ_JBNDJL010000008.1"/>
</dbReference>